<evidence type="ECO:0000256" key="3">
    <source>
        <dbReference type="SAM" id="MobiDB-lite"/>
    </source>
</evidence>
<feature type="domain" description="Putative zinc-finger" evidence="5">
    <location>
        <begin position="14"/>
        <end position="39"/>
    </location>
</feature>
<keyword evidence="4" id="KW-0472">Membrane</keyword>
<reference evidence="6 7" key="1">
    <citation type="submission" date="2018-10" db="EMBL/GenBank/DDBJ databases">
        <authorList>
            <person name="Li J."/>
        </authorList>
    </citation>
    <scope>NUCLEOTIDE SEQUENCE [LARGE SCALE GENOMIC DNA]</scope>
    <source>
        <strain evidence="6 7">JCM 11654</strain>
    </source>
</reference>
<evidence type="ECO:0000313" key="6">
    <source>
        <dbReference type="EMBL" id="RLP82970.1"/>
    </source>
</evidence>
<feature type="region of interest" description="Disordered" evidence="3">
    <location>
        <begin position="53"/>
        <end position="79"/>
    </location>
</feature>
<evidence type="ECO:0000259" key="5">
    <source>
        <dbReference type="Pfam" id="PF13490"/>
    </source>
</evidence>
<sequence>MTDIHTRFDEWDAAYVLGALGPADRRAYEEHLAECERCRLHMSELASLPGLLSRITPPNEREMPGDERPVPEAPRLTPDITAAHLPHPRRRRLSRRARGWAIAAAAAVLVVGAAIPLTLHVLEPKTERLTLAQVGPELAPIDAVVTLRDIPGGTRVTMDCSYTSPAAPYPGAEPVDYSLVLTDNAGRERAVSTWVAAPGSPARVEVTTTTPLEGIRSVDVRRADSTTPLLRALPAD</sequence>
<dbReference type="OrthoDB" id="5242431at2"/>
<proteinExistence type="predicted"/>
<feature type="transmembrane region" description="Helical" evidence="4">
    <location>
        <begin position="99"/>
        <end position="122"/>
    </location>
</feature>
<comment type="caution">
    <text evidence="6">The sequence shown here is derived from an EMBL/GenBank/DDBJ whole genome shotgun (WGS) entry which is preliminary data.</text>
</comment>
<evidence type="ECO:0000256" key="4">
    <source>
        <dbReference type="SAM" id="Phobius"/>
    </source>
</evidence>
<evidence type="ECO:0000313" key="7">
    <source>
        <dbReference type="Proteomes" id="UP000269438"/>
    </source>
</evidence>
<dbReference type="RefSeq" id="WP_121688108.1">
    <property type="nucleotide sequence ID" value="NZ_RCUY01000005.1"/>
</dbReference>
<evidence type="ECO:0000256" key="2">
    <source>
        <dbReference type="ARBA" id="ARBA00023163"/>
    </source>
</evidence>
<feature type="compositionally biased region" description="Basic and acidic residues" evidence="3">
    <location>
        <begin position="59"/>
        <end position="70"/>
    </location>
</feature>
<keyword evidence="4" id="KW-0812">Transmembrane</keyword>
<keyword evidence="2" id="KW-0804">Transcription</keyword>
<evidence type="ECO:0000256" key="1">
    <source>
        <dbReference type="ARBA" id="ARBA00023015"/>
    </source>
</evidence>
<keyword evidence="4" id="KW-1133">Transmembrane helix</keyword>
<dbReference type="Proteomes" id="UP000269438">
    <property type="component" value="Unassembled WGS sequence"/>
</dbReference>
<keyword evidence="7" id="KW-1185">Reference proteome</keyword>
<dbReference type="InterPro" id="IPR027383">
    <property type="entry name" value="Znf_put"/>
</dbReference>
<protein>
    <recommendedName>
        <fullName evidence="5">Putative zinc-finger domain-containing protein</fullName>
    </recommendedName>
</protein>
<dbReference type="AlphaFoldDB" id="A0A3L7ATV7"/>
<organism evidence="6 7">
    <name type="scientific">Mycetocola lacteus</name>
    <dbReference type="NCBI Taxonomy" id="76637"/>
    <lineage>
        <taxon>Bacteria</taxon>
        <taxon>Bacillati</taxon>
        <taxon>Actinomycetota</taxon>
        <taxon>Actinomycetes</taxon>
        <taxon>Micrococcales</taxon>
        <taxon>Microbacteriaceae</taxon>
        <taxon>Mycetocola</taxon>
    </lineage>
</organism>
<accession>A0A3L7ATV7</accession>
<dbReference type="Pfam" id="PF13490">
    <property type="entry name" value="zf-HC2"/>
    <property type="match status" value="1"/>
</dbReference>
<keyword evidence="1" id="KW-0805">Transcription regulation</keyword>
<dbReference type="InterPro" id="IPR041916">
    <property type="entry name" value="Anti_sigma_zinc_sf"/>
</dbReference>
<dbReference type="Gene3D" id="1.10.10.1320">
    <property type="entry name" value="Anti-sigma factor, zinc-finger domain"/>
    <property type="match status" value="1"/>
</dbReference>
<name>A0A3L7ATV7_9MICO</name>
<gene>
    <name evidence="6" type="ORF">D9V34_06920</name>
</gene>
<dbReference type="EMBL" id="RCUY01000005">
    <property type="protein sequence ID" value="RLP82970.1"/>
    <property type="molecule type" value="Genomic_DNA"/>
</dbReference>